<protein>
    <submittedName>
        <fullName evidence="1">Uncharacterized protein</fullName>
    </submittedName>
</protein>
<dbReference type="EMBL" id="CM051399">
    <property type="protein sequence ID" value="KAJ4717286.1"/>
    <property type="molecule type" value="Genomic_DNA"/>
</dbReference>
<organism evidence="1 2">
    <name type="scientific">Melia azedarach</name>
    <name type="common">Chinaberry tree</name>
    <dbReference type="NCBI Taxonomy" id="155640"/>
    <lineage>
        <taxon>Eukaryota</taxon>
        <taxon>Viridiplantae</taxon>
        <taxon>Streptophyta</taxon>
        <taxon>Embryophyta</taxon>
        <taxon>Tracheophyta</taxon>
        <taxon>Spermatophyta</taxon>
        <taxon>Magnoliopsida</taxon>
        <taxon>eudicotyledons</taxon>
        <taxon>Gunneridae</taxon>
        <taxon>Pentapetalae</taxon>
        <taxon>rosids</taxon>
        <taxon>malvids</taxon>
        <taxon>Sapindales</taxon>
        <taxon>Meliaceae</taxon>
        <taxon>Melia</taxon>
    </lineage>
</organism>
<reference evidence="1 2" key="1">
    <citation type="journal article" date="2023" name="Science">
        <title>Complex scaffold remodeling in plant triterpene biosynthesis.</title>
        <authorList>
            <person name="De La Pena R."/>
            <person name="Hodgson H."/>
            <person name="Liu J.C."/>
            <person name="Stephenson M.J."/>
            <person name="Martin A.C."/>
            <person name="Owen C."/>
            <person name="Harkess A."/>
            <person name="Leebens-Mack J."/>
            <person name="Jimenez L.E."/>
            <person name="Osbourn A."/>
            <person name="Sattely E.S."/>
        </authorList>
    </citation>
    <scope>NUCLEOTIDE SEQUENCE [LARGE SCALE GENOMIC DNA]</scope>
    <source>
        <strain evidence="2">cv. JPN11</strain>
        <tissue evidence="1">Leaf</tissue>
    </source>
</reference>
<keyword evidence="2" id="KW-1185">Reference proteome</keyword>
<name>A0ACC1Y1M7_MELAZ</name>
<comment type="caution">
    <text evidence="1">The sequence shown here is derived from an EMBL/GenBank/DDBJ whole genome shotgun (WGS) entry which is preliminary data.</text>
</comment>
<evidence type="ECO:0000313" key="2">
    <source>
        <dbReference type="Proteomes" id="UP001164539"/>
    </source>
</evidence>
<gene>
    <name evidence="1" type="ORF">OWV82_012196</name>
</gene>
<sequence>MATKNSFVLEMLFLLICVLTSCSEVAALENYLIIERRELSAASQIGKEIYQLYKYYDRRKKAIEIANWTLSEAENHVDEQCHNSKQYCCLNDIYLDCLQCCQGPRPTSSALIYSPAPSPLPNSSSSKLCLSSLWKSCSSCFILICVF</sequence>
<accession>A0ACC1Y1M7</accession>
<dbReference type="Proteomes" id="UP001164539">
    <property type="component" value="Chromosome 6"/>
</dbReference>
<evidence type="ECO:0000313" key="1">
    <source>
        <dbReference type="EMBL" id="KAJ4717286.1"/>
    </source>
</evidence>
<proteinExistence type="predicted"/>